<keyword evidence="3" id="KW-0411">Iron-sulfur</keyword>
<dbReference type="SUPFAM" id="SSF51971">
    <property type="entry name" value="Nucleotide-binding domain"/>
    <property type="match status" value="2"/>
</dbReference>
<feature type="domain" description="4Fe-4S ferredoxin-type" evidence="4">
    <location>
        <begin position="11"/>
        <end position="40"/>
    </location>
</feature>
<evidence type="ECO:0000256" key="2">
    <source>
        <dbReference type="ARBA" id="ARBA00023004"/>
    </source>
</evidence>
<dbReference type="Pfam" id="PF07992">
    <property type="entry name" value="Pyr_redox_2"/>
    <property type="match status" value="1"/>
</dbReference>
<dbReference type="PROSITE" id="PS51379">
    <property type="entry name" value="4FE4S_FER_2"/>
    <property type="match status" value="1"/>
</dbReference>
<evidence type="ECO:0000313" key="6">
    <source>
        <dbReference type="Proteomes" id="UP000184139"/>
    </source>
</evidence>
<proteinExistence type="predicted"/>
<dbReference type="PRINTS" id="PR00419">
    <property type="entry name" value="ADXRDTASE"/>
</dbReference>
<protein>
    <submittedName>
        <fullName evidence="5">NADPH-dependent glutamate synthase beta chain</fullName>
    </submittedName>
</protein>
<name>A0A1M5YH37_9BACT</name>
<dbReference type="EMBL" id="FQXS01000037">
    <property type="protein sequence ID" value="SHI11340.1"/>
    <property type="molecule type" value="Genomic_DNA"/>
</dbReference>
<evidence type="ECO:0000259" key="4">
    <source>
        <dbReference type="PROSITE" id="PS51379"/>
    </source>
</evidence>
<evidence type="ECO:0000256" key="1">
    <source>
        <dbReference type="ARBA" id="ARBA00022723"/>
    </source>
</evidence>
<dbReference type="InterPro" id="IPR009051">
    <property type="entry name" value="Helical_ferredxn"/>
</dbReference>
<evidence type="ECO:0000313" key="5">
    <source>
        <dbReference type="EMBL" id="SHI11340.1"/>
    </source>
</evidence>
<reference evidence="5 6" key="1">
    <citation type="submission" date="2016-11" db="EMBL/GenBank/DDBJ databases">
        <authorList>
            <person name="Jaros S."/>
            <person name="Januszkiewicz K."/>
            <person name="Wedrychowicz H."/>
        </authorList>
    </citation>
    <scope>NUCLEOTIDE SEQUENCE [LARGE SCALE GENOMIC DNA]</scope>
    <source>
        <strain evidence="5 6">DSM 9705</strain>
    </source>
</reference>
<dbReference type="STRING" id="1121409.SAMN02745124_04027"/>
<dbReference type="Gene3D" id="3.50.50.60">
    <property type="entry name" value="FAD/NAD(P)-binding domain"/>
    <property type="match status" value="2"/>
</dbReference>
<dbReference type="InterPro" id="IPR028261">
    <property type="entry name" value="DPD_II"/>
</dbReference>
<gene>
    <name evidence="5" type="ORF">SAMN02745124_04027</name>
</gene>
<dbReference type="PROSITE" id="PS00198">
    <property type="entry name" value="4FE4S_FER_1"/>
    <property type="match status" value="1"/>
</dbReference>
<dbReference type="Gene3D" id="1.10.1060.10">
    <property type="entry name" value="Alpha-helical ferredoxin"/>
    <property type="match status" value="2"/>
</dbReference>
<keyword evidence="2" id="KW-0408">Iron</keyword>
<accession>A0A1M5YH37</accession>
<keyword evidence="6" id="KW-1185">Reference proteome</keyword>
<dbReference type="PANTHER" id="PTHR42783">
    <property type="entry name" value="GLUTAMATE SYNTHASE [NADPH] SMALL CHAIN"/>
    <property type="match status" value="1"/>
</dbReference>
<dbReference type="Pfam" id="PF14691">
    <property type="entry name" value="Fer4_20"/>
    <property type="match status" value="1"/>
</dbReference>
<dbReference type="PANTHER" id="PTHR42783:SF3">
    <property type="entry name" value="GLUTAMATE SYNTHASE [NADPH] SMALL CHAIN-RELATED"/>
    <property type="match status" value="1"/>
</dbReference>
<dbReference type="GO" id="GO:0051536">
    <property type="term" value="F:iron-sulfur cluster binding"/>
    <property type="evidence" value="ECO:0007669"/>
    <property type="project" value="UniProtKB-KW"/>
</dbReference>
<evidence type="ECO:0000256" key="3">
    <source>
        <dbReference type="ARBA" id="ARBA00023014"/>
    </source>
</evidence>
<dbReference type="AlphaFoldDB" id="A0A1M5YH37"/>
<dbReference type="Proteomes" id="UP000184139">
    <property type="component" value="Unassembled WGS sequence"/>
</dbReference>
<dbReference type="InterPro" id="IPR036188">
    <property type="entry name" value="FAD/NAD-bd_sf"/>
</dbReference>
<dbReference type="GO" id="GO:0016491">
    <property type="term" value="F:oxidoreductase activity"/>
    <property type="evidence" value="ECO:0007669"/>
    <property type="project" value="InterPro"/>
</dbReference>
<keyword evidence="1" id="KW-0479">Metal-binding</keyword>
<sequence>MPENMLTALSDNIVIDKDKCIFCGKCIDTCILDNLRMKIAPCTKACPLGVNCQGYVQLIGRGFEEEALEEVEKSLPFPTILGRLCSAPCEAACHRRAVTGEAVSIRALKRYLTDRLQDRQPVTPEIKAATGKRCLVIGAGPAGMMAAYVLRLEGHDVTMIDAAAEPGGMLRWGVPEFRFPKSYLDREIHRLEQMGIDIQCNMAVGLEVQFSDLVKQYDAVIVATGCPEPKYLGMDNENAMGITHALPFLIQMRAGRPPEVGRKVVVVGGGEVAFDVAQTALRLGAESVSVYCLETRNELLADPHIVRIAENEGVVLNTGFGPTRILVRDGHFCGLELHNCTRVYDENDNFSPRFGDIITTCEADTLIVAIGQTRTPGGLIKKGLQYNELTYRLEGYDTVFVAGDFASGPATIVEGMRSGREAAISVIRLLQGQHLSYERAYEGPVVTEYAISTDRGSALERTAIPVRHSKGPGDFHEVEQTFSEEQAAAEASRCYSCGSPVGRFRTCWFCLPCEVECPTDALYVQIPYLLR</sequence>
<dbReference type="InterPro" id="IPR017900">
    <property type="entry name" value="4Fe4S_Fe_S_CS"/>
</dbReference>
<dbReference type="SUPFAM" id="SSF46548">
    <property type="entry name" value="alpha-helical ferredoxin"/>
    <property type="match status" value="2"/>
</dbReference>
<dbReference type="InterPro" id="IPR023753">
    <property type="entry name" value="FAD/NAD-binding_dom"/>
</dbReference>
<dbReference type="GO" id="GO:0046872">
    <property type="term" value="F:metal ion binding"/>
    <property type="evidence" value="ECO:0007669"/>
    <property type="project" value="UniProtKB-KW"/>
</dbReference>
<organism evidence="5 6">
    <name type="scientific">Desulfofustis glycolicus DSM 9705</name>
    <dbReference type="NCBI Taxonomy" id="1121409"/>
    <lineage>
        <taxon>Bacteria</taxon>
        <taxon>Pseudomonadati</taxon>
        <taxon>Thermodesulfobacteriota</taxon>
        <taxon>Desulfobulbia</taxon>
        <taxon>Desulfobulbales</taxon>
        <taxon>Desulfocapsaceae</taxon>
        <taxon>Desulfofustis</taxon>
    </lineage>
</organism>
<dbReference type="InterPro" id="IPR017896">
    <property type="entry name" value="4Fe4S_Fe-S-bd"/>
</dbReference>